<dbReference type="AlphaFoldDB" id="A0AA40KE93"/>
<comment type="caution">
    <text evidence="2">The sequence shown here is derived from an EMBL/GenBank/DDBJ whole genome shotgun (WGS) entry which is preliminary data.</text>
</comment>
<accession>A0AA40KE93</accession>
<keyword evidence="3" id="KW-1185">Reference proteome</keyword>
<evidence type="ECO:0000313" key="2">
    <source>
        <dbReference type="EMBL" id="KAK1116876.1"/>
    </source>
</evidence>
<dbReference type="EMBL" id="JAHYIQ010000061">
    <property type="protein sequence ID" value="KAK1116876.1"/>
    <property type="molecule type" value="Genomic_DNA"/>
</dbReference>
<name>A0AA40KE93_9HYME</name>
<sequence>MHEDARACIVGGRGCANARQTEAENPEKKRCLPRPGRKTLDREKNYPRYLYSLTCSRKRWLTLPVTTDYFVALVGQRATVVLKRLLQQLPLIDTVQRVRPKEEAEAEAEEETTSPDEREPVHEMNFWLTGPYRRGQSSLPRRRPSFASFLS</sequence>
<dbReference type="Proteomes" id="UP001177670">
    <property type="component" value="Unassembled WGS sequence"/>
</dbReference>
<protein>
    <submittedName>
        <fullName evidence="2">Uncharacterized protein</fullName>
    </submittedName>
</protein>
<reference evidence="2" key="1">
    <citation type="submission" date="2021-10" db="EMBL/GenBank/DDBJ databases">
        <title>Melipona bicolor Genome sequencing and assembly.</title>
        <authorList>
            <person name="Araujo N.S."/>
            <person name="Arias M.C."/>
        </authorList>
    </citation>
    <scope>NUCLEOTIDE SEQUENCE</scope>
    <source>
        <strain evidence="2">USP_2M_L1-L4_2017</strain>
        <tissue evidence="2">Whole body</tissue>
    </source>
</reference>
<feature type="compositionally biased region" description="Acidic residues" evidence="1">
    <location>
        <begin position="104"/>
        <end position="114"/>
    </location>
</feature>
<feature type="region of interest" description="Disordered" evidence="1">
    <location>
        <begin position="97"/>
        <end position="151"/>
    </location>
</feature>
<gene>
    <name evidence="2" type="ORF">K0M31_018037</name>
</gene>
<evidence type="ECO:0000256" key="1">
    <source>
        <dbReference type="SAM" id="MobiDB-lite"/>
    </source>
</evidence>
<proteinExistence type="predicted"/>
<organism evidence="2 3">
    <name type="scientific">Melipona bicolor</name>
    <dbReference type="NCBI Taxonomy" id="60889"/>
    <lineage>
        <taxon>Eukaryota</taxon>
        <taxon>Metazoa</taxon>
        <taxon>Ecdysozoa</taxon>
        <taxon>Arthropoda</taxon>
        <taxon>Hexapoda</taxon>
        <taxon>Insecta</taxon>
        <taxon>Pterygota</taxon>
        <taxon>Neoptera</taxon>
        <taxon>Endopterygota</taxon>
        <taxon>Hymenoptera</taxon>
        <taxon>Apocrita</taxon>
        <taxon>Aculeata</taxon>
        <taxon>Apoidea</taxon>
        <taxon>Anthophila</taxon>
        <taxon>Apidae</taxon>
        <taxon>Melipona</taxon>
    </lineage>
</organism>
<evidence type="ECO:0000313" key="3">
    <source>
        <dbReference type="Proteomes" id="UP001177670"/>
    </source>
</evidence>